<dbReference type="OrthoDB" id="9780724at2"/>
<keyword evidence="4" id="KW-0479">Metal-binding</keyword>
<keyword evidence="3" id="KW-0548">Nucleotidyltransferase</keyword>
<dbReference type="InterPro" id="IPR051083">
    <property type="entry name" value="GrpII_Intron_Splice-Mob/Def"/>
</dbReference>
<organism evidence="12 13">
    <name type="scientific">Pontibacter arcticus</name>
    <dbReference type="NCBI Taxonomy" id="2080288"/>
    <lineage>
        <taxon>Bacteria</taxon>
        <taxon>Pseudomonadati</taxon>
        <taxon>Bacteroidota</taxon>
        <taxon>Cytophagia</taxon>
        <taxon>Cytophagales</taxon>
        <taxon>Hymenobacteraceae</taxon>
        <taxon>Pontibacter</taxon>
    </lineage>
</organism>
<dbReference type="GO" id="GO:0046872">
    <property type="term" value="F:metal ion binding"/>
    <property type="evidence" value="ECO:0007669"/>
    <property type="project" value="UniProtKB-KW"/>
</dbReference>
<evidence type="ECO:0000256" key="9">
    <source>
        <dbReference type="ARBA" id="ARBA00048173"/>
    </source>
</evidence>
<reference evidence="12 13" key="2">
    <citation type="submission" date="2018-07" db="EMBL/GenBank/DDBJ databases">
        <title>Pontibacter sp. 2b14 genomic sequence and assembly.</title>
        <authorList>
            <person name="Du Z.-J."/>
        </authorList>
    </citation>
    <scope>NUCLEOTIDE SEQUENCE [LARGE SCALE GENOMIC DNA]</scope>
    <source>
        <strain evidence="12 13">2b14</strain>
    </source>
</reference>
<dbReference type="RefSeq" id="WP_112306946.1">
    <property type="nucleotide sequence ID" value="NZ_QMDV01000006.1"/>
</dbReference>
<evidence type="ECO:0000256" key="6">
    <source>
        <dbReference type="ARBA" id="ARBA00022918"/>
    </source>
</evidence>
<evidence type="ECO:0000256" key="4">
    <source>
        <dbReference type="ARBA" id="ARBA00022723"/>
    </source>
</evidence>
<dbReference type="CDD" id="cd03487">
    <property type="entry name" value="RT_Bac_retron_II"/>
    <property type="match status" value="1"/>
</dbReference>
<evidence type="ECO:0000313" key="11">
    <source>
        <dbReference type="EMBL" id="RAU81441.1"/>
    </source>
</evidence>
<dbReference type="EMBL" id="QMDV01000006">
    <property type="protein sequence ID" value="RAU81441.1"/>
    <property type="molecule type" value="Genomic_DNA"/>
</dbReference>
<gene>
    <name evidence="11" type="ORF">DP923_15930</name>
    <name evidence="12" type="ORF">DP923_16275</name>
</gene>
<dbReference type="Proteomes" id="UP000251692">
    <property type="component" value="Unassembled WGS sequence"/>
</dbReference>
<dbReference type="InterPro" id="IPR000123">
    <property type="entry name" value="Reverse_transcriptase_msDNA"/>
</dbReference>
<dbReference type="EMBL" id="QMDV01000006">
    <property type="protein sequence ID" value="RAU81444.1"/>
    <property type="molecule type" value="Genomic_DNA"/>
</dbReference>
<comment type="catalytic activity">
    <reaction evidence="9">
        <text>DNA(n) + a 2'-deoxyribonucleoside 5'-triphosphate = DNA(n+1) + diphosphate</text>
        <dbReference type="Rhea" id="RHEA:22508"/>
        <dbReference type="Rhea" id="RHEA-COMP:17339"/>
        <dbReference type="Rhea" id="RHEA-COMP:17340"/>
        <dbReference type="ChEBI" id="CHEBI:33019"/>
        <dbReference type="ChEBI" id="CHEBI:61560"/>
        <dbReference type="ChEBI" id="CHEBI:173112"/>
        <dbReference type="EC" id="2.7.7.49"/>
    </reaction>
</comment>
<evidence type="ECO:0000256" key="3">
    <source>
        <dbReference type="ARBA" id="ARBA00022695"/>
    </source>
</evidence>
<dbReference type="PANTHER" id="PTHR34047">
    <property type="entry name" value="NUCLEAR INTRON MATURASE 1, MITOCHONDRIAL-RELATED"/>
    <property type="match status" value="1"/>
</dbReference>
<evidence type="ECO:0000313" key="12">
    <source>
        <dbReference type="EMBL" id="RAU81444.1"/>
    </source>
</evidence>
<dbReference type="PROSITE" id="PS50878">
    <property type="entry name" value="RT_POL"/>
    <property type="match status" value="1"/>
</dbReference>
<evidence type="ECO:0000259" key="10">
    <source>
        <dbReference type="PROSITE" id="PS50878"/>
    </source>
</evidence>
<proteinExistence type="inferred from homology"/>
<feature type="domain" description="Reverse transcriptase" evidence="10">
    <location>
        <begin position="47"/>
        <end position="287"/>
    </location>
</feature>
<evidence type="ECO:0000256" key="7">
    <source>
        <dbReference type="ARBA" id="ARBA00023118"/>
    </source>
</evidence>
<evidence type="ECO:0000313" key="13">
    <source>
        <dbReference type="Proteomes" id="UP000251692"/>
    </source>
</evidence>
<accession>A0A364RAY3</accession>
<evidence type="ECO:0000256" key="2">
    <source>
        <dbReference type="ARBA" id="ARBA00022679"/>
    </source>
</evidence>
<keyword evidence="6 12" id="KW-0695">RNA-directed DNA polymerase</keyword>
<dbReference type="EC" id="2.7.7.49" evidence="1"/>
<dbReference type="GO" id="GO:0003964">
    <property type="term" value="F:RNA-directed DNA polymerase activity"/>
    <property type="evidence" value="ECO:0007669"/>
    <property type="project" value="UniProtKB-KW"/>
</dbReference>
<dbReference type="InterPro" id="IPR043502">
    <property type="entry name" value="DNA/RNA_pol_sf"/>
</dbReference>
<evidence type="ECO:0000256" key="8">
    <source>
        <dbReference type="ARBA" id="ARBA00034120"/>
    </source>
</evidence>
<dbReference type="Pfam" id="PF00078">
    <property type="entry name" value="RVT_1"/>
    <property type="match status" value="1"/>
</dbReference>
<protein>
    <recommendedName>
        <fullName evidence="1">RNA-directed DNA polymerase</fullName>
        <ecNumber evidence="1">2.7.7.49</ecNumber>
    </recommendedName>
</protein>
<dbReference type="PRINTS" id="PR00866">
    <property type="entry name" value="RNADNAPOLMS"/>
</dbReference>
<keyword evidence="7" id="KW-0051">Antiviral defense</keyword>
<evidence type="ECO:0000256" key="1">
    <source>
        <dbReference type="ARBA" id="ARBA00012493"/>
    </source>
</evidence>
<evidence type="ECO:0000256" key="5">
    <source>
        <dbReference type="ARBA" id="ARBA00022842"/>
    </source>
</evidence>
<keyword evidence="2" id="KW-0808">Transferase</keyword>
<dbReference type="GO" id="GO:0003723">
    <property type="term" value="F:RNA binding"/>
    <property type="evidence" value="ECO:0007669"/>
    <property type="project" value="InterPro"/>
</dbReference>
<keyword evidence="13" id="KW-1185">Reference proteome</keyword>
<dbReference type="SUPFAM" id="SSF56672">
    <property type="entry name" value="DNA/RNA polymerases"/>
    <property type="match status" value="1"/>
</dbReference>
<comment type="caution">
    <text evidence="12">The sequence shown here is derived from an EMBL/GenBank/DDBJ whole genome shotgun (WGS) entry which is preliminary data.</text>
</comment>
<dbReference type="GO" id="GO:0051607">
    <property type="term" value="P:defense response to virus"/>
    <property type="evidence" value="ECO:0007669"/>
    <property type="project" value="UniProtKB-KW"/>
</dbReference>
<comment type="similarity">
    <text evidence="8">Belongs to the bacterial reverse transcriptase family.</text>
</comment>
<reference evidence="12 13" key="1">
    <citation type="submission" date="2018-06" db="EMBL/GenBank/DDBJ databases">
        <authorList>
            <person name="Liu Z.-W."/>
        </authorList>
    </citation>
    <scope>NUCLEOTIDE SEQUENCE [LARGE SCALE GENOMIC DNA]</scope>
    <source>
        <strain evidence="12 13">2b14</strain>
    </source>
</reference>
<keyword evidence="5" id="KW-0460">Magnesium</keyword>
<dbReference type="PANTHER" id="PTHR34047:SF7">
    <property type="entry name" value="RNA-DIRECTED DNA POLYMERASE"/>
    <property type="match status" value="1"/>
</dbReference>
<name>A0A364RAY3_9BACT</name>
<dbReference type="AlphaFoldDB" id="A0A364RAY3"/>
<sequence length="405" mass="47343">MKLAEEKSQHILTAFSNLKSKEDFLELLNYTKIIIYGDKAIPFTLKQVNYYSNPRINIERYAAFTIKKKSGATRVIHAPTKGLKAIQKCLNLILQIVYEQHQHKAATGFIPSKSIVDNALLHVRSIYVYNIDLKDFFPSIDQARIWGRLKFPPFNLNDKTGRLEIANIIASLCCHEMEVERIKPDGSWQKEKRNVLPQGAPTSPTLTNIICQQLDFYLTAVAKRFNLKYSRYADDITFSSHHNVYQEGSIFLHELHRIIAAQNFHIKPSKTRLQKQGYRQEVTGIVVNEDVNVPKRFVKQLRMWLYYWEQYGYERAYTYFLQQYSADKGHTKKGRPDMANVILGKLKYLKMVRGADNHMYQKLAYRFEQLSKENLNQEDRPAHLNKVLSILIHKGLDEAMDFYKR</sequence>
<dbReference type="InterPro" id="IPR000477">
    <property type="entry name" value="RT_dom"/>
</dbReference>